<gene>
    <name evidence="4" type="ORF">DS745_04020</name>
</gene>
<evidence type="ECO:0000256" key="3">
    <source>
        <dbReference type="PIRSR" id="PIRSR607837-1"/>
    </source>
</evidence>
<feature type="binding site" evidence="3">
    <location>
        <position position="130"/>
    </location>
    <ligand>
        <name>a divalent metal cation</name>
        <dbReference type="ChEBI" id="CHEBI:60240"/>
    </ligand>
</feature>
<comment type="caution">
    <text evidence="4">The sequence shown here is derived from an EMBL/GenBank/DDBJ whole genome shotgun (WGS) entry which is preliminary data.</text>
</comment>
<dbReference type="Proteomes" id="UP000290649">
    <property type="component" value="Unassembled WGS sequence"/>
</dbReference>
<dbReference type="SUPFAM" id="SSF109854">
    <property type="entry name" value="DinB/YfiT-like putative metalloenzymes"/>
    <property type="match status" value="1"/>
</dbReference>
<dbReference type="RefSeq" id="WP_129076902.1">
    <property type="nucleotide sequence ID" value="NZ_QOUX01000001.1"/>
</dbReference>
<dbReference type="Gene3D" id="1.20.120.450">
    <property type="entry name" value="dinb family like domain"/>
    <property type="match status" value="1"/>
</dbReference>
<feature type="binding site" evidence="3">
    <location>
        <position position="126"/>
    </location>
    <ligand>
        <name>a divalent metal cation</name>
        <dbReference type="ChEBI" id="CHEBI:60240"/>
    </ligand>
</feature>
<proteinExistence type="inferred from homology"/>
<dbReference type="InterPro" id="IPR034660">
    <property type="entry name" value="DinB/YfiT-like"/>
</dbReference>
<dbReference type="InterPro" id="IPR007837">
    <property type="entry name" value="DinB"/>
</dbReference>
<reference evidence="4 5" key="1">
    <citation type="journal article" date="2019" name="Int. J. Syst. Evol. Microbiol.">
        <title>Anaerobacillus alkaliphilus sp. nov., a novel alkaliphilic and moderately halophilic bacterium.</title>
        <authorList>
            <person name="Borsodi A.K."/>
            <person name="Aszalos J.M."/>
            <person name="Bihari P."/>
            <person name="Nagy I."/>
            <person name="Schumann P."/>
            <person name="Sproer C."/>
            <person name="Kovacs A.L."/>
            <person name="Boka K."/>
            <person name="Dobosy P."/>
            <person name="Ovari M."/>
            <person name="Szili-Kovacs T."/>
            <person name="Toth E."/>
        </authorList>
    </citation>
    <scope>NUCLEOTIDE SEQUENCE [LARGE SCALE GENOMIC DNA]</scope>
    <source>
        <strain evidence="4 5">B16-10</strain>
    </source>
</reference>
<dbReference type="PANTHER" id="PTHR37302:SF3">
    <property type="entry name" value="DAMAGE-INDUCIBLE PROTEIN DINB"/>
    <property type="match status" value="1"/>
</dbReference>
<name>A0A4Q0VYC5_9BACI</name>
<evidence type="ECO:0000313" key="4">
    <source>
        <dbReference type="EMBL" id="RXJ04559.1"/>
    </source>
</evidence>
<keyword evidence="2 3" id="KW-0479">Metal-binding</keyword>
<dbReference type="PANTHER" id="PTHR37302">
    <property type="entry name" value="SLR1116 PROTEIN"/>
    <property type="match status" value="1"/>
</dbReference>
<protein>
    <submittedName>
        <fullName evidence="4">Damage-inducible protein DinB</fullName>
    </submittedName>
</protein>
<accession>A0A4Q0VYC5</accession>
<evidence type="ECO:0000313" key="5">
    <source>
        <dbReference type="Proteomes" id="UP000290649"/>
    </source>
</evidence>
<comment type="similarity">
    <text evidence="1">Belongs to the DinB family.</text>
</comment>
<dbReference type="GO" id="GO:0046872">
    <property type="term" value="F:metal ion binding"/>
    <property type="evidence" value="ECO:0007669"/>
    <property type="project" value="UniProtKB-KW"/>
</dbReference>
<dbReference type="OrthoDB" id="25666at2"/>
<sequence>MIELFNYNWQVRNDWFTWCGTLSVEELTKKRVGGIGSILHTLYHVVNCEQLWINQMLGKPVLTRDMNTIVTLEEVIRFSEETKLNTLEFLQSWSEDEEVKNLVITSKNGQTYTFPYGKVVRHIITHEIHHIGQLSIWSRELGKKPVSSDLIFRDYK</sequence>
<evidence type="ECO:0000256" key="2">
    <source>
        <dbReference type="ARBA" id="ARBA00022723"/>
    </source>
</evidence>
<organism evidence="4 5">
    <name type="scientific">Anaerobacillus alkaliphilus</name>
    <dbReference type="NCBI Taxonomy" id="1548597"/>
    <lineage>
        <taxon>Bacteria</taxon>
        <taxon>Bacillati</taxon>
        <taxon>Bacillota</taxon>
        <taxon>Bacilli</taxon>
        <taxon>Bacillales</taxon>
        <taxon>Bacillaceae</taxon>
        <taxon>Anaerobacillus</taxon>
    </lineage>
</organism>
<feature type="binding site" evidence="3">
    <location>
        <position position="44"/>
    </location>
    <ligand>
        <name>a divalent metal cation</name>
        <dbReference type="ChEBI" id="CHEBI:60240"/>
    </ligand>
</feature>
<dbReference type="EMBL" id="QOUX01000001">
    <property type="protein sequence ID" value="RXJ04559.1"/>
    <property type="molecule type" value="Genomic_DNA"/>
</dbReference>
<dbReference type="Pfam" id="PF05163">
    <property type="entry name" value="DinB"/>
    <property type="match status" value="1"/>
</dbReference>
<keyword evidence="5" id="KW-1185">Reference proteome</keyword>
<dbReference type="AlphaFoldDB" id="A0A4Q0VYC5"/>
<evidence type="ECO:0000256" key="1">
    <source>
        <dbReference type="ARBA" id="ARBA00008635"/>
    </source>
</evidence>